<reference evidence="6 7" key="1">
    <citation type="submission" date="2018-08" db="EMBL/GenBank/DDBJ databases">
        <authorList>
            <person name="Khan S.A."/>
            <person name="Jeon C.O."/>
            <person name="Chun B.H."/>
            <person name="Jeong S.E."/>
        </authorList>
    </citation>
    <scope>NUCLEOTIDE SEQUENCE [LARGE SCALE GENOMIC DNA]</scope>
    <source>
        <strain evidence="6 7">S-16</strain>
    </source>
</reference>
<accession>A0A3N7IZN1</accession>
<evidence type="ECO:0000256" key="4">
    <source>
        <dbReference type="ARBA" id="ARBA00022833"/>
    </source>
</evidence>
<reference evidence="6 7" key="2">
    <citation type="submission" date="2018-12" db="EMBL/GenBank/DDBJ databases">
        <title>Rhizobacter gummiphilus sp. nov., a rubber-degrading bacterium isolated from the soil of a botanical garden in Japan.</title>
        <authorList>
            <person name="Shunsuke S.S."/>
        </authorList>
    </citation>
    <scope>NUCLEOTIDE SEQUENCE [LARGE SCALE GENOMIC DNA]</scope>
    <source>
        <strain evidence="6 7">S-16</strain>
    </source>
</reference>
<dbReference type="Gene3D" id="2.30.40.10">
    <property type="entry name" value="Urease, subunit C, domain 1"/>
    <property type="match status" value="1"/>
</dbReference>
<dbReference type="NCBIfam" id="NF006681">
    <property type="entry name" value="PRK09229.1-2"/>
    <property type="match status" value="1"/>
</dbReference>
<dbReference type="NCBIfam" id="NF006684">
    <property type="entry name" value="PRK09229.1-5"/>
    <property type="match status" value="1"/>
</dbReference>
<dbReference type="AlphaFoldDB" id="A0A3N7IZN1"/>
<comment type="cofactor">
    <cofactor evidence="1">
        <name>Zn(2+)</name>
        <dbReference type="ChEBI" id="CHEBI:29105"/>
    </cofactor>
</comment>
<dbReference type="Gene3D" id="3.20.20.140">
    <property type="entry name" value="Metal-dependent hydrolases"/>
    <property type="match status" value="1"/>
</dbReference>
<keyword evidence="3 6" id="KW-0378">Hydrolase</keyword>
<dbReference type="NCBIfam" id="TIGR02022">
    <property type="entry name" value="hutF"/>
    <property type="match status" value="1"/>
</dbReference>
<evidence type="ECO:0000256" key="2">
    <source>
        <dbReference type="ARBA" id="ARBA00022723"/>
    </source>
</evidence>
<evidence type="ECO:0000313" key="6">
    <source>
        <dbReference type="EMBL" id="RQP24172.1"/>
    </source>
</evidence>
<sequence>MSTARIDTQHALIAPHALLEHGWASDVLLVWNPAGTLVGVTPGAAGINGVRRAPGPVLPGMPNLHSHAFQRAFAGLTEYQANPSDSFWSWRDRMYRFAAALTPELLEDIATHLYVEMLRAGYTSVCEFHYVHHDAQGKPYFEPAEMALRISAAARRAGIGLTLLPVLYQTSGFGGKPPLDGQRRFINDVDALLRIVERLHDSDASVGIAPHSLRAVPPDALAHAVDGLHAMDAKAPVHIHIAEQQKEVDDCLAWSGQRPVQWLLDHAEVDDRWCLVHATHVDETELKAMAASRAVAGLCPSTEANLGDGVFPAAAFAHANGIWGIGSDSHACVDVAEELRLLEYSQRLALQRRNVMASSSMPDVAQHLWMNAVKGGAQASARPIAGLAAGQRADFVVLDAGGTMHGLSPAQMLASHVFARHAQTHVREVWVSGRRRVADGLHQIGDTARSAFVAARSKLLAEA</sequence>
<evidence type="ECO:0000256" key="3">
    <source>
        <dbReference type="ARBA" id="ARBA00022801"/>
    </source>
</evidence>
<keyword evidence="7" id="KW-1185">Reference proteome</keyword>
<dbReference type="InterPro" id="IPR051607">
    <property type="entry name" value="Metallo-dep_hydrolases"/>
</dbReference>
<dbReference type="Proteomes" id="UP000267464">
    <property type="component" value="Unassembled WGS sequence"/>
</dbReference>
<dbReference type="GO" id="GO:0046872">
    <property type="term" value="F:metal ion binding"/>
    <property type="evidence" value="ECO:0007669"/>
    <property type="project" value="UniProtKB-KW"/>
</dbReference>
<comment type="caution">
    <text evidence="6">The sequence shown here is derived from an EMBL/GenBank/DDBJ whole genome shotgun (WGS) entry which is preliminary data.</text>
</comment>
<keyword evidence="4" id="KW-0862">Zinc</keyword>
<gene>
    <name evidence="6" type="ORF">DZC73_12685</name>
</gene>
<protein>
    <submittedName>
        <fullName evidence="6">Formimidoylglutamate deiminase</fullName>
        <ecNumber evidence="6">3.5.3.13</ecNumber>
    </submittedName>
</protein>
<dbReference type="SUPFAM" id="SSF51338">
    <property type="entry name" value="Composite domain of metallo-dependent hydrolases"/>
    <property type="match status" value="1"/>
</dbReference>
<dbReference type="InterPro" id="IPR011059">
    <property type="entry name" value="Metal-dep_hydrolase_composite"/>
</dbReference>
<dbReference type="SUPFAM" id="SSF51556">
    <property type="entry name" value="Metallo-dependent hydrolases"/>
    <property type="match status" value="1"/>
</dbReference>
<dbReference type="InterPro" id="IPR032466">
    <property type="entry name" value="Metal_Hydrolase"/>
</dbReference>
<dbReference type="GO" id="GO:0019239">
    <property type="term" value="F:deaminase activity"/>
    <property type="evidence" value="ECO:0007669"/>
    <property type="project" value="TreeGrafter"/>
</dbReference>
<dbReference type="PANTHER" id="PTHR11271:SF48">
    <property type="entry name" value="AMIDOHYDROLASE-RELATED DOMAIN-CONTAINING PROTEIN"/>
    <property type="match status" value="1"/>
</dbReference>
<evidence type="ECO:0000313" key="7">
    <source>
        <dbReference type="Proteomes" id="UP000267464"/>
    </source>
</evidence>
<feature type="domain" description="Amidohydrolase-related" evidence="5">
    <location>
        <begin position="57"/>
        <end position="434"/>
    </location>
</feature>
<dbReference type="RefSeq" id="WP_124540624.1">
    <property type="nucleotide sequence ID" value="NZ_QUSW01000003.1"/>
</dbReference>
<evidence type="ECO:0000259" key="5">
    <source>
        <dbReference type="Pfam" id="PF01979"/>
    </source>
</evidence>
<organism evidence="6 7">
    <name type="scientific">Piscinibacter terrae</name>
    <dbReference type="NCBI Taxonomy" id="2496871"/>
    <lineage>
        <taxon>Bacteria</taxon>
        <taxon>Pseudomonadati</taxon>
        <taxon>Pseudomonadota</taxon>
        <taxon>Betaproteobacteria</taxon>
        <taxon>Burkholderiales</taxon>
        <taxon>Sphaerotilaceae</taxon>
        <taxon>Piscinibacter</taxon>
    </lineage>
</organism>
<proteinExistence type="predicted"/>
<dbReference type="InterPro" id="IPR010252">
    <property type="entry name" value="HutF"/>
</dbReference>
<dbReference type="Pfam" id="PF01979">
    <property type="entry name" value="Amidohydro_1"/>
    <property type="match status" value="1"/>
</dbReference>
<dbReference type="GO" id="GO:0005829">
    <property type="term" value="C:cytosol"/>
    <property type="evidence" value="ECO:0007669"/>
    <property type="project" value="TreeGrafter"/>
</dbReference>
<name>A0A3N7IZN1_9BURK</name>
<dbReference type="GO" id="GO:0050416">
    <property type="term" value="F:formimidoylglutamate deiminase activity"/>
    <property type="evidence" value="ECO:0007669"/>
    <property type="project" value="UniProtKB-EC"/>
</dbReference>
<dbReference type="EC" id="3.5.3.13" evidence="6"/>
<dbReference type="InterPro" id="IPR006680">
    <property type="entry name" value="Amidohydro-rel"/>
</dbReference>
<dbReference type="OrthoDB" id="9796020at2"/>
<dbReference type="PANTHER" id="PTHR11271">
    <property type="entry name" value="GUANINE DEAMINASE"/>
    <property type="match status" value="1"/>
</dbReference>
<keyword evidence="2" id="KW-0479">Metal-binding</keyword>
<evidence type="ECO:0000256" key="1">
    <source>
        <dbReference type="ARBA" id="ARBA00001947"/>
    </source>
</evidence>
<dbReference type="EMBL" id="QUSW01000003">
    <property type="protein sequence ID" value="RQP24172.1"/>
    <property type="molecule type" value="Genomic_DNA"/>
</dbReference>